<proteinExistence type="predicted"/>
<evidence type="ECO:0000313" key="2">
    <source>
        <dbReference type="Proteomes" id="UP000887013"/>
    </source>
</evidence>
<protein>
    <submittedName>
        <fullName evidence="1">Uncharacterized protein</fullName>
    </submittedName>
</protein>
<sequence>MVEFTEASGLSKDICGIFQCYLTGDLDGLHIMVKYDAFHIFCQEMEMIQDQLVVLPFWCLCDGLVSGTGQTQHRYMIVASKPESSFEDIWKHIVHCEIPSSGAAKKCVKIQDNFLLVRIIMYVSQRKER</sequence>
<accession>A0A8X6P1A1</accession>
<gene>
    <name evidence="1" type="primary">AVEN_118838_1</name>
    <name evidence="1" type="ORF">NPIL_121441</name>
</gene>
<dbReference type="EMBL" id="BMAW01015225">
    <property type="protein sequence ID" value="GFT42657.1"/>
    <property type="molecule type" value="Genomic_DNA"/>
</dbReference>
<reference evidence="1" key="1">
    <citation type="submission" date="2020-08" db="EMBL/GenBank/DDBJ databases">
        <title>Multicomponent nature underlies the extraordinary mechanical properties of spider dragline silk.</title>
        <authorList>
            <person name="Kono N."/>
            <person name="Nakamura H."/>
            <person name="Mori M."/>
            <person name="Yoshida Y."/>
            <person name="Ohtoshi R."/>
            <person name="Malay A.D."/>
            <person name="Moran D.A.P."/>
            <person name="Tomita M."/>
            <person name="Numata K."/>
            <person name="Arakawa K."/>
        </authorList>
    </citation>
    <scope>NUCLEOTIDE SEQUENCE</scope>
</reference>
<evidence type="ECO:0000313" key="1">
    <source>
        <dbReference type="EMBL" id="GFT42657.1"/>
    </source>
</evidence>
<dbReference type="Proteomes" id="UP000887013">
    <property type="component" value="Unassembled WGS sequence"/>
</dbReference>
<dbReference type="AlphaFoldDB" id="A0A8X6P1A1"/>
<organism evidence="1 2">
    <name type="scientific">Nephila pilipes</name>
    <name type="common">Giant wood spider</name>
    <name type="synonym">Nephila maculata</name>
    <dbReference type="NCBI Taxonomy" id="299642"/>
    <lineage>
        <taxon>Eukaryota</taxon>
        <taxon>Metazoa</taxon>
        <taxon>Ecdysozoa</taxon>
        <taxon>Arthropoda</taxon>
        <taxon>Chelicerata</taxon>
        <taxon>Arachnida</taxon>
        <taxon>Araneae</taxon>
        <taxon>Araneomorphae</taxon>
        <taxon>Entelegynae</taxon>
        <taxon>Araneoidea</taxon>
        <taxon>Nephilidae</taxon>
        <taxon>Nephila</taxon>
    </lineage>
</organism>
<keyword evidence="2" id="KW-1185">Reference proteome</keyword>
<comment type="caution">
    <text evidence="1">The sequence shown here is derived from an EMBL/GenBank/DDBJ whole genome shotgun (WGS) entry which is preliminary data.</text>
</comment>
<dbReference type="OrthoDB" id="6449041at2759"/>
<name>A0A8X6P1A1_NEPPI</name>